<dbReference type="Proteomes" id="UP000034653">
    <property type="component" value="Unassembled WGS sequence"/>
</dbReference>
<gene>
    <name evidence="3" type="ORF">UX19_C0007G0005</name>
</gene>
<dbReference type="Pfam" id="PF02481">
    <property type="entry name" value="DNA_processg_A"/>
    <property type="match status" value="1"/>
</dbReference>
<evidence type="ECO:0000256" key="1">
    <source>
        <dbReference type="ARBA" id="ARBA00006525"/>
    </source>
</evidence>
<feature type="domain" description="Smf/DprA SLOG" evidence="2">
    <location>
        <begin position="78"/>
        <end position="287"/>
    </location>
</feature>
<reference evidence="3 4" key="1">
    <citation type="journal article" date="2015" name="Nature">
        <title>rRNA introns, odd ribosomes, and small enigmatic genomes across a large radiation of phyla.</title>
        <authorList>
            <person name="Brown C.T."/>
            <person name="Hug L.A."/>
            <person name="Thomas B.C."/>
            <person name="Sharon I."/>
            <person name="Castelle C.J."/>
            <person name="Singh A."/>
            <person name="Wilkins M.J."/>
            <person name="Williams K.H."/>
            <person name="Banfield J.F."/>
        </authorList>
    </citation>
    <scope>NUCLEOTIDE SEQUENCE [LARGE SCALE GENOMIC DNA]</scope>
</reference>
<evidence type="ECO:0000313" key="3">
    <source>
        <dbReference type="EMBL" id="KKU12097.1"/>
    </source>
</evidence>
<dbReference type="PANTHER" id="PTHR43022">
    <property type="entry name" value="PROTEIN SMF"/>
    <property type="match status" value="1"/>
</dbReference>
<dbReference type="NCBIfam" id="TIGR00732">
    <property type="entry name" value="dprA"/>
    <property type="match status" value="1"/>
</dbReference>
<comment type="similarity">
    <text evidence="1">Belongs to the DprA/Smf family.</text>
</comment>
<dbReference type="EMBL" id="LCLG01000007">
    <property type="protein sequence ID" value="KKU12097.1"/>
    <property type="molecule type" value="Genomic_DNA"/>
</dbReference>
<dbReference type="Gene3D" id="3.40.50.450">
    <property type="match status" value="1"/>
</dbReference>
<dbReference type="GO" id="GO:0009294">
    <property type="term" value="P:DNA-mediated transformation"/>
    <property type="evidence" value="ECO:0007669"/>
    <property type="project" value="InterPro"/>
</dbReference>
<dbReference type="InterPro" id="IPR003488">
    <property type="entry name" value="DprA"/>
</dbReference>
<dbReference type="PATRIC" id="fig|1618559.3.peg.211"/>
<dbReference type="SUPFAM" id="SSF102405">
    <property type="entry name" value="MCP/YpsA-like"/>
    <property type="match status" value="1"/>
</dbReference>
<dbReference type="InterPro" id="IPR057666">
    <property type="entry name" value="DrpA_SLOG"/>
</dbReference>
<accession>A0A0G1MVB8</accession>
<name>A0A0G1MVB8_9BACT</name>
<sequence>MTERNSLIALSSYIVFGPRRIELLLSFFQSAKKVWEASENKLLEVGLSPRMVKGFGKYRAEFNPKGFFKRLKENKIGVLVFSDRAYPQNLKDLEGRPVALYVKGSINCLKENCIAVVGSRNMSEYGSIVSWDIAFDLASRGITIVSGLARGIDTQAHSAAIKAKGKTVAVFGCGLDRVYPPQNSNLARQIVEEAGLLISEYPPGYPPLPGNFAARNRIISGLSKAVVVVEGAAKSGTLLTASAAAEQGRTVFAVPGPITSALSAAPFFLLQNGARLFTSTQDVISELQT</sequence>
<dbReference type="AlphaFoldDB" id="A0A0G1MVB8"/>
<protein>
    <recommendedName>
        <fullName evidence="2">Smf/DprA SLOG domain-containing protein</fullName>
    </recommendedName>
</protein>
<comment type="caution">
    <text evidence="3">The sequence shown here is derived from an EMBL/GenBank/DDBJ whole genome shotgun (WGS) entry which is preliminary data.</text>
</comment>
<organism evidence="3 4">
    <name type="scientific">Candidatus Woesebacteria bacterium GW2011_GWA1_45_8</name>
    <dbReference type="NCBI Taxonomy" id="1618559"/>
    <lineage>
        <taxon>Bacteria</taxon>
        <taxon>Candidatus Woeseibacteriota</taxon>
    </lineage>
</organism>
<evidence type="ECO:0000313" key="4">
    <source>
        <dbReference type="Proteomes" id="UP000034653"/>
    </source>
</evidence>
<dbReference type="PANTHER" id="PTHR43022:SF1">
    <property type="entry name" value="PROTEIN SMF"/>
    <property type="match status" value="1"/>
</dbReference>
<evidence type="ECO:0000259" key="2">
    <source>
        <dbReference type="Pfam" id="PF02481"/>
    </source>
</evidence>
<proteinExistence type="inferred from homology"/>